<dbReference type="SUPFAM" id="SSF51338">
    <property type="entry name" value="Composite domain of metallo-dependent hydrolases"/>
    <property type="match status" value="1"/>
</dbReference>
<dbReference type="GO" id="GO:0009039">
    <property type="term" value="F:urease activity"/>
    <property type="evidence" value="ECO:0007669"/>
    <property type="project" value="UniProtKB-EC"/>
</dbReference>
<comment type="catalytic activity">
    <reaction evidence="8">
        <text>urea + 2 H2O + H(+) = hydrogencarbonate + 2 NH4(+)</text>
        <dbReference type="Rhea" id="RHEA:20557"/>
        <dbReference type="ChEBI" id="CHEBI:15377"/>
        <dbReference type="ChEBI" id="CHEBI:15378"/>
        <dbReference type="ChEBI" id="CHEBI:16199"/>
        <dbReference type="ChEBI" id="CHEBI:17544"/>
        <dbReference type="ChEBI" id="CHEBI:28938"/>
        <dbReference type="EC" id="3.5.1.5"/>
    </reaction>
</comment>
<evidence type="ECO:0000313" key="14">
    <source>
        <dbReference type="EMBL" id="EAW17401.1"/>
    </source>
</evidence>
<dbReference type="EC" id="3.5.1.5" evidence="2"/>
<keyword evidence="5 10" id="KW-0479">Metal-binding</keyword>
<dbReference type="InterPro" id="IPR036463">
    <property type="entry name" value="Urease_gamma_sf"/>
</dbReference>
<dbReference type="InterPro" id="IPR002026">
    <property type="entry name" value="Urease_gamma/gamma-beta_su"/>
</dbReference>
<feature type="binding site" description="via carbamate group" evidence="10">
    <location>
        <position position="500"/>
    </location>
    <ligand>
        <name>Ni(2+)</name>
        <dbReference type="ChEBI" id="CHEBI:49786"/>
        <label>2</label>
    </ligand>
</feature>
<feature type="binding site" description="via carbamate group" evidence="10">
    <location>
        <position position="500"/>
    </location>
    <ligand>
        <name>Ni(2+)</name>
        <dbReference type="ChEBI" id="CHEBI:49786"/>
        <label>1</label>
    </ligand>
</feature>
<dbReference type="Gene3D" id="3.20.20.140">
    <property type="entry name" value="Metal-dependent hydrolases"/>
    <property type="match status" value="1"/>
</dbReference>
<gene>
    <name evidence="14" type="ORF">NFIA_073160</name>
</gene>
<proteinExistence type="inferred from homology"/>
<dbReference type="GO" id="GO:0016151">
    <property type="term" value="F:nickel cation binding"/>
    <property type="evidence" value="ECO:0007669"/>
    <property type="project" value="InterPro"/>
</dbReference>
<feature type="modified residue" description="N6-carboxylysine" evidence="9">
    <location>
        <position position="500"/>
    </location>
</feature>
<dbReference type="SUPFAM" id="SSF51556">
    <property type="entry name" value="Metallo-dependent hydrolases"/>
    <property type="match status" value="1"/>
</dbReference>
<dbReference type="PROSITE" id="PS01120">
    <property type="entry name" value="UREASE_1"/>
    <property type="match status" value="1"/>
</dbReference>
<keyword evidence="6 12" id="KW-0378">Hydrolase</keyword>
<dbReference type="Gene3D" id="2.30.40.10">
    <property type="entry name" value="Urease, subunit C, domain 1"/>
    <property type="match status" value="1"/>
</dbReference>
<feature type="binding site" evidence="12">
    <location>
        <position position="502"/>
    </location>
    <ligand>
        <name>substrate</name>
    </ligand>
</feature>
<organism evidence="14 15">
    <name type="scientific">Neosartorya fischeri (strain ATCC 1020 / DSM 3700 / CBS 544.65 / FGSC A1164 / JCM 1740 / NRRL 181 / WB 181)</name>
    <name type="common">Aspergillus fischerianus</name>
    <dbReference type="NCBI Taxonomy" id="331117"/>
    <lineage>
        <taxon>Eukaryota</taxon>
        <taxon>Fungi</taxon>
        <taxon>Dikarya</taxon>
        <taxon>Ascomycota</taxon>
        <taxon>Pezizomycotina</taxon>
        <taxon>Eurotiomycetes</taxon>
        <taxon>Eurotiomycetidae</taxon>
        <taxon>Eurotiales</taxon>
        <taxon>Aspergillaceae</taxon>
        <taxon>Aspergillus</taxon>
        <taxon>Aspergillus subgen. Fumigati</taxon>
    </lineage>
</organism>
<dbReference type="InterPro" id="IPR005848">
    <property type="entry name" value="Urease_asu"/>
</dbReference>
<dbReference type="CDD" id="cd00390">
    <property type="entry name" value="Urease_gamma"/>
    <property type="match status" value="1"/>
</dbReference>
<dbReference type="RefSeq" id="XP_001259298.1">
    <property type="nucleotide sequence ID" value="XM_001259297.1"/>
</dbReference>
<dbReference type="GO" id="GO:0035550">
    <property type="term" value="C:urease complex"/>
    <property type="evidence" value="ECO:0007669"/>
    <property type="project" value="InterPro"/>
</dbReference>
<feature type="domain" description="Urease" evidence="13">
    <location>
        <begin position="412"/>
        <end position="842"/>
    </location>
</feature>
<dbReference type="OrthoDB" id="4462092at2759"/>
<dbReference type="Gene3D" id="2.10.150.10">
    <property type="entry name" value="Urease, beta subunit"/>
    <property type="match status" value="1"/>
</dbReference>
<keyword evidence="15" id="KW-1185">Reference proteome</keyword>
<dbReference type="Pfam" id="PF00547">
    <property type="entry name" value="Urease_gamma"/>
    <property type="match status" value="1"/>
</dbReference>
<evidence type="ECO:0000256" key="6">
    <source>
        <dbReference type="ARBA" id="ARBA00022801"/>
    </source>
</evidence>
<evidence type="ECO:0000256" key="5">
    <source>
        <dbReference type="ARBA" id="ARBA00022723"/>
    </source>
</evidence>
<evidence type="ECO:0000256" key="11">
    <source>
        <dbReference type="PIRSR" id="PIRSR611612-52"/>
    </source>
</evidence>
<comment type="cofactor">
    <cofactor evidence="10">
        <name>Ni cation</name>
        <dbReference type="ChEBI" id="CHEBI:25516"/>
    </cofactor>
    <text evidence="10">Binds 2 nickel ions per subunit.</text>
</comment>
<evidence type="ECO:0000256" key="12">
    <source>
        <dbReference type="PROSITE-ProRule" id="PRU00700"/>
    </source>
</evidence>
<dbReference type="NCBIfam" id="NF009686">
    <property type="entry name" value="PRK13207.1"/>
    <property type="match status" value="1"/>
</dbReference>
<dbReference type="PROSITE" id="PS51368">
    <property type="entry name" value="UREASE_3"/>
    <property type="match status" value="1"/>
</dbReference>
<evidence type="ECO:0000256" key="1">
    <source>
        <dbReference type="ARBA" id="ARBA00004897"/>
    </source>
</evidence>
<dbReference type="InterPro" id="IPR050112">
    <property type="entry name" value="Urease_alpha_subunit"/>
</dbReference>
<dbReference type="EMBL" id="DS027696">
    <property type="protein sequence ID" value="EAW17401.1"/>
    <property type="molecule type" value="Genomic_DNA"/>
</dbReference>
<sequence>MHLIPRELDKLTIAHFGNLAQRRLSRGIRLNHAEAAALISSVLHELIRDGHYAVADLMALGRSILGRRHVLPSVWFTLRQLQIEGTFPTGTYLVTVQHPIANEEGDLAKALYGSGLPVPPSDPFPSSDPADYDEEKAPGAIVLLKGEDGKPVPITLNEGRTRRCLEVTNCGSRPIQVGSHYHFIETNPKLLFNRIHSYGYRLDKPAGASVRFEPGEKKVVNLVKIAGHKIIQGGNWIAPGKVDQGKIREIEERLRSKEFCHDGRPVRLPAPDPCVMEREKYCEMFGPTEGDLVRLGLTNLWVEVERDCRKSKYYGDECNFGGGKTIRDGMGQTSNGSSGGGKGYTCADTVITNALIIDHSGIFKADIGVKDGKISGIGRAGNPDTMNDIDEGIIIGANTDVIAGENKIITAGGIDTHIHFLDPGQVMEGLCNGLTTFLGGGTGPSTGSNATTCTPGPENIKRMIQACDDLPVNIGITGKGNNSCKEGLEEQILAGAVGLKIHEDWGATPAVIKTCLAVCDEFDVQCMIHTDTMNESGFVDQTLEAIGDRVIHTYHTEGAGGGHAPDIIRVVEHSNVLPASTNPTRPYTLNTVDEHLDMVMVAHHLSKEISEDVSFAESRIRAETIAAEDVLHDKGAISIMSSDSQAMGRVGEVILRTWHTAHKMNEQEGQLPEDKKKYPHDARVNNYRVKRYVSKYTINPAIAQGMSHLIGSVEKGKLADLVIWSPSSFGTKPLQVLKSGMIAVSLGGDPNGSIPTIEPMVMRPQFAPHVPRTSIMFVSQASKNKVEEEYGLKKTIEAVKHCRTIDTNQIQPDPKPKPEPLSKKHMKYNSEMPEMEVDPETFSEPTVKYATWLLQRRCPLRKTISYSESGTEVCSHDMGANFMELFGPAFLSVLPFGEA</sequence>
<evidence type="ECO:0000256" key="3">
    <source>
        <dbReference type="ARBA" id="ARBA00013883"/>
    </source>
</evidence>
<feature type="binding site" evidence="10">
    <location>
        <position position="417"/>
    </location>
    <ligand>
        <name>Ni(2+)</name>
        <dbReference type="ChEBI" id="CHEBI:49786"/>
        <label>1</label>
    </ligand>
</feature>
<evidence type="ECO:0000256" key="9">
    <source>
        <dbReference type="PIRSR" id="PIRSR611612-50"/>
    </source>
</evidence>
<dbReference type="InterPro" id="IPR006680">
    <property type="entry name" value="Amidohydro-rel"/>
</dbReference>
<dbReference type="UniPathway" id="UPA00258">
    <property type="reaction ID" value="UER00370"/>
</dbReference>
<name>A1DDE4_NEOFI</name>
<dbReference type="STRING" id="331117.A1DDE4"/>
<dbReference type="GO" id="GO:0043419">
    <property type="term" value="P:urea catabolic process"/>
    <property type="evidence" value="ECO:0007669"/>
    <property type="project" value="UniProtKB-UniPathway"/>
</dbReference>
<dbReference type="Pfam" id="PF01979">
    <property type="entry name" value="Amidohydro_1"/>
    <property type="match status" value="1"/>
</dbReference>
<dbReference type="PANTHER" id="PTHR43440">
    <property type="entry name" value="UREASE"/>
    <property type="match status" value="1"/>
</dbReference>
<dbReference type="CDD" id="cd00375">
    <property type="entry name" value="Urease_alpha"/>
    <property type="match status" value="1"/>
</dbReference>
<dbReference type="eggNOG" id="ENOG502QPKB">
    <property type="taxonomic scope" value="Eukaryota"/>
</dbReference>
<evidence type="ECO:0000256" key="10">
    <source>
        <dbReference type="PIRSR" id="PIRSR611612-51"/>
    </source>
</evidence>
<dbReference type="SUPFAM" id="SSF54111">
    <property type="entry name" value="Urease, gamma-subunit"/>
    <property type="match status" value="1"/>
</dbReference>
<evidence type="ECO:0000256" key="8">
    <source>
        <dbReference type="ARBA" id="ARBA00047778"/>
    </source>
</evidence>
<dbReference type="SUPFAM" id="SSF51278">
    <property type="entry name" value="Urease, beta-subunit"/>
    <property type="match status" value="1"/>
</dbReference>
<dbReference type="GeneID" id="4586124"/>
<reference evidence="15" key="1">
    <citation type="journal article" date="2008" name="PLoS Genet.">
        <title>Genomic islands in the pathogenic filamentous fungus Aspergillus fumigatus.</title>
        <authorList>
            <person name="Fedorova N.D."/>
            <person name="Khaldi N."/>
            <person name="Joardar V.S."/>
            <person name="Maiti R."/>
            <person name="Amedeo P."/>
            <person name="Anderson M.J."/>
            <person name="Crabtree J."/>
            <person name="Silva J.C."/>
            <person name="Badger J.H."/>
            <person name="Albarraq A."/>
            <person name="Angiuoli S."/>
            <person name="Bussey H."/>
            <person name="Bowyer P."/>
            <person name="Cotty P.J."/>
            <person name="Dyer P.S."/>
            <person name="Egan A."/>
            <person name="Galens K."/>
            <person name="Fraser-Liggett C.M."/>
            <person name="Haas B.J."/>
            <person name="Inman J.M."/>
            <person name="Kent R."/>
            <person name="Lemieux S."/>
            <person name="Malavazi I."/>
            <person name="Orvis J."/>
            <person name="Roemer T."/>
            <person name="Ronning C.M."/>
            <person name="Sundaram J.P."/>
            <person name="Sutton G."/>
            <person name="Turner G."/>
            <person name="Venter J.C."/>
            <person name="White O.R."/>
            <person name="Whitty B.R."/>
            <person name="Youngman P."/>
            <person name="Wolfe K.H."/>
            <person name="Goldman G.H."/>
            <person name="Wortman J.R."/>
            <person name="Jiang B."/>
            <person name="Denning D.W."/>
            <person name="Nierman W.C."/>
        </authorList>
    </citation>
    <scope>NUCLEOTIDE SEQUENCE [LARGE SCALE GENOMIC DNA]</scope>
    <source>
        <strain evidence="15">ATCC 1020 / DSM 3700 / CBS 544.65 / FGSC A1164 / JCM 1740 / NRRL 181 / WB 181</strain>
    </source>
</reference>
<feature type="binding site" evidence="10">
    <location>
        <position position="419"/>
    </location>
    <ligand>
        <name>Ni(2+)</name>
        <dbReference type="ChEBI" id="CHEBI:49786"/>
        <label>1</label>
    </ligand>
</feature>
<feature type="binding site" evidence="10">
    <location>
        <position position="529"/>
    </location>
    <ligand>
        <name>Ni(2+)</name>
        <dbReference type="ChEBI" id="CHEBI:49786"/>
        <label>2</label>
    </ligand>
</feature>
<dbReference type="PRINTS" id="PR01752">
    <property type="entry name" value="UREASE"/>
</dbReference>
<dbReference type="KEGG" id="nfi:NFIA_073160"/>
<evidence type="ECO:0000256" key="4">
    <source>
        <dbReference type="ARBA" id="ARBA00022596"/>
    </source>
</evidence>
<dbReference type="AlphaFoldDB" id="A1DDE4"/>
<dbReference type="FunFam" id="3.30.280.10:FF:000001">
    <property type="entry name" value="Urease subunit alpha"/>
    <property type="match status" value="1"/>
</dbReference>
<dbReference type="InterPro" id="IPR017951">
    <property type="entry name" value="Urease_asu_c"/>
</dbReference>
<dbReference type="Pfam" id="PF00699">
    <property type="entry name" value="Urease_beta"/>
    <property type="match status" value="1"/>
</dbReference>
<keyword evidence="4 10" id="KW-0533">Nickel</keyword>
<dbReference type="Gene3D" id="3.30.280.10">
    <property type="entry name" value="Urease, gamma-like subunit"/>
    <property type="match status" value="1"/>
</dbReference>
<dbReference type="InterPro" id="IPR011612">
    <property type="entry name" value="Urease_alpha_N_dom"/>
</dbReference>
<dbReference type="NCBIfam" id="TIGR00193">
    <property type="entry name" value="urease_gam"/>
    <property type="match status" value="1"/>
</dbReference>
<dbReference type="InterPro" id="IPR032466">
    <property type="entry name" value="Metal_Hydrolase"/>
</dbReference>
<comment type="PTM">
    <text evidence="9">Carbamylation allows a single lysine to coordinate two nickel ions.</text>
</comment>
<comment type="pathway">
    <text evidence="1">Nitrogen metabolism; urea degradation; CO(2) and NH(3) from urea (urease route): step 1/1.</text>
</comment>
<dbReference type="InterPro" id="IPR011059">
    <property type="entry name" value="Metal-dep_hydrolase_composite"/>
</dbReference>
<feature type="binding site" evidence="10">
    <location>
        <position position="643"/>
    </location>
    <ligand>
        <name>Ni(2+)</name>
        <dbReference type="ChEBI" id="CHEBI:49786"/>
        <label>1</label>
    </ligand>
</feature>
<dbReference type="NCBIfam" id="TIGR01792">
    <property type="entry name" value="urease_alph"/>
    <property type="match status" value="1"/>
</dbReference>
<evidence type="ECO:0000313" key="15">
    <source>
        <dbReference type="Proteomes" id="UP000006702"/>
    </source>
</evidence>
<evidence type="ECO:0000256" key="7">
    <source>
        <dbReference type="ARBA" id="ARBA00030395"/>
    </source>
</evidence>
<dbReference type="VEuPathDB" id="FungiDB:NFIA_073160"/>
<protein>
    <recommendedName>
        <fullName evidence="3">Urease</fullName>
        <ecNumber evidence="2">3.5.1.5</ecNumber>
    </recommendedName>
    <alternativeName>
        <fullName evidence="7">Urea amidohydrolase</fullName>
    </alternativeName>
</protein>
<dbReference type="Pfam" id="PF00449">
    <property type="entry name" value="Urease_alpha"/>
    <property type="match status" value="1"/>
</dbReference>
<dbReference type="InterPro" id="IPR029754">
    <property type="entry name" value="Urease_Ni-bd"/>
</dbReference>
<dbReference type="OMA" id="ACALKVH"/>
<dbReference type="NCBIfam" id="TIGR00192">
    <property type="entry name" value="urease_beta"/>
    <property type="match status" value="1"/>
</dbReference>
<dbReference type="InterPro" id="IPR036461">
    <property type="entry name" value="Urease_betasu_sf"/>
</dbReference>
<dbReference type="InterPro" id="IPR002019">
    <property type="entry name" value="Urease_beta-like"/>
</dbReference>
<dbReference type="Proteomes" id="UP000006702">
    <property type="component" value="Unassembled WGS sequence"/>
</dbReference>
<accession>A1DDE4</accession>
<dbReference type="MEROPS" id="M38.982"/>
<feature type="binding site" evidence="10">
    <location>
        <position position="555"/>
    </location>
    <ligand>
        <name>Ni(2+)</name>
        <dbReference type="ChEBI" id="CHEBI:49786"/>
        <label>2</label>
    </ligand>
</feature>
<dbReference type="CDD" id="cd00407">
    <property type="entry name" value="Urease_beta"/>
    <property type="match status" value="1"/>
</dbReference>
<feature type="active site" description="Proton donor" evidence="11 12">
    <location>
        <position position="603"/>
    </location>
</feature>
<dbReference type="HOGENOM" id="CLU_000980_0_1_1"/>
<dbReference type="HAMAP" id="MF_01953">
    <property type="entry name" value="Urease_alpha"/>
    <property type="match status" value="1"/>
</dbReference>
<evidence type="ECO:0000259" key="13">
    <source>
        <dbReference type="PROSITE" id="PS51368"/>
    </source>
</evidence>
<dbReference type="NCBIfam" id="NF009671">
    <property type="entry name" value="PRK13192.1"/>
    <property type="match status" value="1"/>
</dbReference>
<dbReference type="PANTHER" id="PTHR43440:SF1">
    <property type="entry name" value="UREASE"/>
    <property type="match status" value="1"/>
</dbReference>
<evidence type="ECO:0000256" key="2">
    <source>
        <dbReference type="ARBA" id="ARBA00012934"/>
    </source>
</evidence>